<gene>
    <name evidence="2" type="ORF">FHS38_005563</name>
</gene>
<evidence type="ECO:0000313" key="2">
    <source>
        <dbReference type="EMBL" id="MBB4889488.1"/>
    </source>
</evidence>
<dbReference type="Proteomes" id="UP000556436">
    <property type="component" value="Unassembled WGS sequence"/>
</dbReference>
<feature type="region of interest" description="Disordered" evidence="1">
    <location>
        <begin position="27"/>
        <end position="52"/>
    </location>
</feature>
<keyword evidence="3" id="KW-1185">Reference proteome</keyword>
<protein>
    <submittedName>
        <fullName evidence="2">Uncharacterized protein</fullName>
    </submittedName>
</protein>
<evidence type="ECO:0000313" key="3">
    <source>
        <dbReference type="Proteomes" id="UP000556436"/>
    </source>
</evidence>
<comment type="caution">
    <text evidence="2">The sequence shown here is derived from an EMBL/GenBank/DDBJ whole genome shotgun (WGS) entry which is preliminary data.</text>
</comment>
<dbReference type="EMBL" id="JACHJG010000013">
    <property type="protein sequence ID" value="MBB4889488.1"/>
    <property type="molecule type" value="Genomic_DNA"/>
</dbReference>
<accession>A0A7W7PHP9</accession>
<feature type="compositionally biased region" description="Basic residues" evidence="1">
    <location>
        <begin position="27"/>
        <end position="38"/>
    </location>
</feature>
<organism evidence="2 3">
    <name type="scientific">Streptomyces netropsis</name>
    <name type="common">Streptoverticillium netropsis</name>
    <dbReference type="NCBI Taxonomy" id="55404"/>
    <lineage>
        <taxon>Bacteria</taxon>
        <taxon>Bacillati</taxon>
        <taxon>Actinomycetota</taxon>
        <taxon>Actinomycetes</taxon>
        <taxon>Kitasatosporales</taxon>
        <taxon>Streptomycetaceae</taxon>
        <taxon>Streptomyces</taxon>
    </lineage>
</organism>
<proteinExistence type="predicted"/>
<evidence type="ECO:0000256" key="1">
    <source>
        <dbReference type="SAM" id="MobiDB-lite"/>
    </source>
</evidence>
<reference evidence="2 3" key="1">
    <citation type="submission" date="2020-08" db="EMBL/GenBank/DDBJ databases">
        <title>Genomic Encyclopedia of Type Strains, Phase III (KMG-III): the genomes of soil and plant-associated and newly described type strains.</title>
        <authorList>
            <person name="Whitman W."/>
        </authorList>
    </citation>
    <scope>NUCLEOTIDE SEQUENCE [LARGE SCALE GENOMIC DNA]</scope>
    <source>
        <strain evidence="2 3">CECT 3265</strain>
    </source>
</reference>
<dbReference type="AlphaFoldDB" id="A0A7W7PHP9"/>
<name>A0A7W7PHP9_STRNE</name>
<sequence>MGNKGGAFPLLMRPRRTYLRAPFPRHLRPPAVRRRGPHVKLATQAAEANTGR</sequence>